<dbReference type="InterPro" id="IPR041498">
    <property type="entry name" value="Big_6"/>
</dbReference>
<proteinExistence type="predicted"/>
<organism evidence="4 5">
    <name type="scientific">Sagittula stellata (strain ATCC 700073 / DSM 11524 / E-37)</name>
    <dbReference type="NCBI Taxonomy" id="388399"/>
    <lineage>
        <taxon>Bacteria</taxon>
        <taxon>Pseudomonadati</taxon>
        <taxon>Pseudomonadota</taxon>
        <taxon>Alphaproteobacteria</taxon>
        <taxon>Rhodobacterales</taxon>
        <taxon>Roseobacteraceae</taxon>
        <taxon>Sagittula</taxon>
    </lineage>
</organism>
<dbReference type="EMBL" id="AAYA01000015">
    <property type="protein sequence ID" value="EBA06438.1"/>
    <property type="molecule type" value="Genomic_DNA"/>
</dbReference>
<dbReference type="Proteomes" id="UP000005713">
    <property type="component" value="Unassembled WGS sequence"/>
</dbReference>
<dbReference type="OrthoDB" id="7858035at2"/>
<dbReference type="Pfam" id="PF17936">
    <property type="entry name" value="Big_6"/>
    <property type="match status" value="1"/>
</dbReference>
<dbReference type="InterPro" id="IPR013783">
    <property type="entry name" value="Ig-like_fold"/>
</dbReference>
<feature type="domain" description="Bacterial Ig-like" evidence="2">
    <location>
        <begin position="610"/>
        <end position="680"/>
    </location>
</feature>
<dbReference type="Pfam" id="PF22783">
    <property type="entry name" value="BapA_N"/>
    <property type="match status" value="1"/>
</dbReference>
<reference evidence="4 5" key="1">
    <citation type="submission" date="2006-06" db="EMBL/GenBank/DDBJ databases">
        <authorList>
            <person name="Moran M.A."/>
            <person name="Ferriera S."/>
            <person name="Johnson J."/>
            <person name="Kravitz S."/>
            <person name="Beeson K."/>
            <person name="Sutton G."/>
            <person name="Rogers Y.-H."/>
            <person name="Friedman R."/>
            <person name="Frazier M."/>
            <person name="Venter J.C."/>
        </authorList>
    </citation>
    <scope>NUCLEOTIDE SEQUENCE [LARGE SCALE GENOMIC DNA]</scope>
    <source>
        <strain evidence="4 5">E-37</strain>
    </source>
</reference>
<evidence type="ECO:0000259" key="3">
    <source>
        <dbReference type="Pfam" id="PF22783"/>
    </source>
</evidence>
<name>A3K8K0_SAGS3</name>
<feature type="domain" description="Bacterial Ig-like" evidence="2">
    <location>
        <begin position="411"/>
        <end position="481"/>
    </location>
</feature>
<gene>
    <name evidence="4" type="ORF">SSE37_14584</name>
</gene>
<protein>
    <submittedName>
        <fullName evidence="4">Uncharacterized protein</fullName>
    </submittedName>
</protein>
<dbReference type="InterPro" id="IPR044016">
    <property type="entry name" value="Big_13"/>
</dbReference>
<keyword evidence="5" id="KW-1185">Reference proteome</keyword>
<dbReference type="RefSeq" id="WP_005862395.1">
    <property type="nucleotide sequence ID" value="NZ_AAYA01000015.1"/>
</dbReference>
<evidence type="ECO:0000259" key="2">
    <source>
        <dbReference type="Pfam" id="PF19077"/>
    </source>
</evidence>
<feature type="domain" description="Biofilm-associated protein BapA-like prefix-like" evidence="3">
    <location>
        <begin position="37"/>
        <end position="99"/>
    </location>
</feature>
<dbReference type="NCBIfam" id="NF033510">
    <property type="entry name" value="Ca_tandemer"/>
    <property type="match status" value="10"/>
</dbReference>
<evidence type="ECO:0000313" key="4">
    <source>
        <dbReference type="EMBL" id="EBA06438.1"/>
    </source>
</evidence>
<comment type="caution">
    <text evidence="4">The sequence shown here is derived from an EMBL/GenBank/DDBJ whole genome shotgun (WGS) entry which is preliminary data.</text>
</comment>
<accession>A3K8K0</accession>
<dbReference type="Pfam" id="PF19077">
    <property type="entry name" value="Big_13"/>
    <property type="match status" value="2"/>
</dbReference>
<evidence type="ECO:0000313" key="5">
    <source>
        <dbReference type="Proteomes" id="UP000005713"/>
    </source>
</evidence>
<dbReference type="InterPro" id="IPR048051">
    <property type="entry name" value="BapA-like_prefix-like"/>
</dbReference>
<dbReference type="eggNOG" id="COG2373">
    <property type="taxonomic scope" value="Bacteria"/>
</dbReference>
<sequence length="1463" mass="146538">MNAIEFVIRTPEGTVERGSVGGEGQGFLLAGGSGNDISLNIGQSDLRGYDRAANDLLITLADGRVIVLEDYFDSGASGGANSRLFISANGELNEVSFVESEGGVLFAQYGPTETWGKWSPSDSLIFIDDPEVVAQGVTDFDGEGEEATMLAALPLLGLGGAGAGGLGALLGLPLLVGGKGGGGGGGSNGDSWIAPTVDNPDDSYSISGNDDPTLTVTGTANPGSVIEVVIGDDTVTATAGDDRTWEVIFTGPEFPDDGTYEDIDVSVTDPNGTVTDLDGPSFVIDTTPPAIDITDGTVSLGDIVNAVDHSDGVTITGNGEPGAELTITIGTVSETVVIGTDGAWSFTFDETVFPEGEYVTDFSLSATDAFGNSTTVTDQVQIDTVNMVSLDSVPLTGDDLISAAEHAAGVTLSGTSQPGNAISVVIDGVTQSATADSNGAWSVTFGSGDLATGTYTATAQVTSTDLAGNVSTTSHSFDVDTEQAVTIDTGNVAVDGVVNGAEYGSDVTVTGTGEAGSTITVTSGGFTLGTTTVAQDGTWTLDFSPSLIDGAPGHSDLGYSGTLTATAVDAAGNSSSASGTVAVDRHTSLFATFDDADFVVNAAERAAGVTLTGNAEPGATIAVAIGAQTLSATADTAGTWSVIVPPALIPEGVGTLGASVTSTDLAGNTATQTVSIDVDTQTAVTVNTATVEGDGVVNATEAQDGFVLTGTAEPGAHITGTVGAAGGTQFAIDTVAGANGTWSVTVPAASVPAGETMLNVAVTSTDVAGNSASTSGSIAVDTLNTVTIATSGVETDGVINFAERADGVVLTGTTQPGSTVQVSLGNVTHAATVAADGTWSANFAAAEIPTGETTLTASAVSVDAAGNSATASGSVGVDTFVRDFAVTSTPGGADGVMNAAEVSQGLTLTGTTEPGGAVRLTLNGHTVNASVDASGNWSATFDASKLPTGELTTVLTAVSTDRAGNSETITRNVVIDTDAGRLTIDPDPVETDDVVNFVEASDGVVLTGTSTPGQYVDVTMNGVTHRVLTDANGNWVAPFAANEIAPGTYTAQITAQIVDSAGNTLTRTDSVKVDTEVQNFATSTDPVEGDNVINAAEASDGFTLKGTTEPGATVSVTFNGVTHDATVDSLGNWSVDFSAARVPAGEMPASATVNTTDMAGNTASTQVNFAIDTLVNLLETTGTVAGDGVVNFAEAAAGITLTGNVEPGSTVEIEIDGHTHVATVAPNGSWTVDVPSSSIPTGTLSTPVHISAVDAAGNTASITETLSIDTEAPDTLSWTGYGRSGGGVAQVWTDTTADDLFLGKVGDPSGNPNVSEVQIANSVSAGPDTYLFLQNTVADGTHLVLASSDQAGNTSGAYLVTDDPHTNQVQMSDDIASALRQFNVDTIDLHFAEDSQLTITESQIQALSSTTDTVAIHGGSDDMVTISGATSNGTVTQDGNTFNVFELGGATVLIDDDITNVVI</sequence>
<evidence type="ECO:0000259" key="1">
    <source>
        <dbReference type="Pfam" id="PF17936"/>
    </source>
</evidence>
<feature type="domain" description="Bacterial Ig" evidence="1">
    <location>
        <begin position="505"/>
        <end position="584"/>
    </location>
</feature>
<dbReference type="Gene3D" id="2.60.40.10">
    <property type="entry name" value="Immunoglobulins"/>
    <property type="match status" value="11"/>
</dbReference>